<feature type="compositionally biased region" description="Acidic residues" evidence="1">
    <location>
        <begin position="600"/>
        <end position="619"/>
    </location>
</feature>
<keyword evidence="3" id="KW-1185">Reference proteome</keyword>
<reference evidence="2 3" key="1">
    <citation type="submission" date="2018-11" db="EMBL/GenBank/DDBJ databases">
        <title>Genome assembly of Steccherinum ochraceum LE-BIN_3174, the white-rot fungus of the Steccherinaceae family (The Residual Polyporoid clade, Polyporales, Basidiomycota).</title>
        <authorList>
            <person name="Fedorova T.V."/>
            <person name="Glazunova O.A."/>
            <person name="Landesman E.O."/>
            <person name="Moiseenko K.V."/>
            <person name="Psurtseva N.V."/>
            <person name="Savinova O.S."/>
            <person name="Shakhova N.V."/>
            <person name="Tyazhelova T.V."/>
            <person name="Vasina D.V."/>
        </authorList>
    </citation>
    <scope>NUCLEOTIDE SEQUENCE [LARGE SCALE GENOMIC DNA]</scope>
    <source>
        <strain evidence="2 3">LE-BIN_3174</strain>
    </source>
</reference>
<proteinExistence type="predicted"/>
<gene>
    <name evidence="2" type="ORF">EIP91_003460</name>
</gene>
<sequence>MEPPDIHLGSVIASAGPSRVSSQTPAVPQLPIELWEDILERLTDQCKHWFIGRGELNAYSTFSACSLVCRAWVPKSRHLLYTSVHIRNPAILYKFSKALDVHGSAARIGDFVKHLILGVRPTELDDRCCDATSWLTALPLLLAHRLPNVVHLRIYGLDLQQTHVDLCRNFRLFKHVEALAIDGLRSPDVDRVLRLALCFPLLGSVSLSMDDGSTAVKDSPWTRPSVYRSNCARLRVRRLRLTSTEHASMLKMLPVLRKSGFGASLEELSVWLSQDRMKGNGDGYDDVRRLGAFLRGCPRLEKVWIQMVGSPHIDLARVAEHIDLSYLHALKHLTLLIGLTSSSDLTNLASFLSHIPKSNQLATLTLSFSAEHVAAVPVDEWDALDRTLTHTQFVSLADVRVYVHSMFCTPEKRYERLDLDDVRGLLPGLEKKRVLSPLKWGNRDTLTPAFHLALIYLTLWIPSIKYPASPVSSGRYGQLVLEQPERSRQNCKGAVIAVLNVVAFLASHAANAILLSPAKMFLRMLVSSVLACGILTCRLPQRVRRTVEHRAGSVVAQDALVTPTLQTQTGLAPRPSFRHRAKMLFDRASAAISLLFSGDGTDEGEDLDPESDEDSDSDSDTNSVENSMKRRFQSPTYDTAEALLWLLDTSSDPTVQADALQAAPLLQWPAHLREALCTPSRLDILLQQLALCFQPDVSEHVLLPSFNEQRASGLCAAFLFIYWEFQVFDGNAALRWVRESGRPFYSKYENISRALQGYKLSTHEEGSVLYLAYLTLDVRFSELYYAGAILGYSSPTMSIQTLCTRTLLYLAQMSRIDVWRPANRRMILDALSHYSSYSATRRAKTISLMAFAMVLDYKPKSAIYLVEQVMELLAWQLNRPNPDQPLSARRLGIDEQNTSLTLDTVEKAIRVVEGGVSLLSSFFTQERPRQLLDLSSMFHSLAISHGSISRLTNVAFPLLQLTIRAASSRGQWPASTSHLRRWTPASSNHQWISAFLRDLQDHPNVAEDIDEPDIWHATADAFLILARMETINCDEPLVAALNKATQVPSPARSTFYAPKDPIFRLQTATLCLIRTLTTSSGDRTPQSIFQSIPLMGSLVAQPTEPLSQTQSMQSHHIFERDRVFVNIVISSSAADTCSWFDASFNDPCVGEYGYMSPERIHTTTQFGRRYIFAVANDDQRAVKL</sequence>
<feature type="region of interest" description="Disordered" evidence="1">
    <location>
        <begin position="598"/>
        <end position="631"/>
    </location>
</feature>
<dbReference type="OrthoDB" id="2757315at2759"/>
<name>A0A4R0RR32_9APHY</name>
<evidence type="ECO:0008006" key="4">
    <source>
        <dbReference type="Google" id="ProtNLM"/>
    </source>
</evidence>
<evidence type="ECO:0000313" key="3">
    <source>
        <dbReference type="Proteomes" id="UP000292702"/>
    </source>
</evidence>
<protein>
    <recommendedName>
        <fullName evidence="4">F-box domain-containing protein</fullName>
    </recommendedName>
</protein>
<organism evidence="2 3">
    <name type="scientific">Steccherinum ochraceum</name>
    <dbReference type="NCBI Taxonomy" id="92696"/>
    <lineage>
        <taxon>Eukaryota</taxon>
        <taxon>Fungi</taxon>
        <taxon>Dikarya</taxon>
        <taxon>Basidiomycota</taxon>
        <taxon>Agaricomycotina</taxon>
        <taxon>Agaricomycetes</taxon>
        <taxon>Polyporales</taxon>
        <taxon>Steccherinaceae</taxon>
        <taxon>Steccherinum</taxon>
    </lineage>
</organism>
<dbReference type="AlphaFoldDB" id="A0A4R0RR32"/>
<comment type="caution">
    <text evidence="2">The sequence shown here is derived from an EMBL/GenBank/DDBJ whole genome shotgun (WGS) entry which is preliminary data.</text>
</comment>
<dbReference type="Proteomes" id="UP000292702">
    <property type="component" value="Unassembled WGS sequence"/>
</dbReference>
<evidence type="ECO:0000313" key="2">
    <source>
        <dbReference type="EMBL" id="TCD64884.1"/>
    </source>
</evidence>
<evidence type="ECO:0000256" key="1">
    <source>
        <dbReference type="SAM" id="MobiDB-lite"/>
    </source>
</evidence>
<dbReference type="EMBL" id="RWJN01000209">
    <property type="protein sequence ID" value="TCD64884.1"/>
    <property type="molecule type" value="Genomic_DNA"/>
</dbReference>
<accession>A0A4R0RR32</accession>